<reference evidence="2 3" key="1">
    <citation type="submission" date="2019-09" db="EMBL/GenBank/DDBJ databases">
        <authorList>
            <person name="Depoorter E."/>
        </authorList>
    </citation>
    <scope>NUCLEOTIDE SEQUENCE [LARGE SCALE GENOMIC DNA]</scope>
    <source>
        <strain evidence="2">LMG 24066</strain>
    </source>
</reference>
<feature type="region of interest" description="Disordered" evidence="1">
    <location>
        <begin position="69"/>
        <end position="163"/>
    </location>
</feature>
<comment type="caution">
    <text evidence="2">The sequence shown here is derived from an EMBL/GenBank/DDBJ whole genome shotgun (WGS) entry which is preliminary data.</text>
</comment>
<name>A0A9Q9SHA9_9BURK</name>
<dbReference type="RefSeq" id="WP_174992391.1">
    <property type="nucleotide sequence ID" value="NZ_CABVPX010000007.1"/>
</dbReference>
<evidence type="ECO:0000313" key="3">
    <source>
        <dbReference type="Proteomes" id="UP000494172"/>
    </source>
</evidence>
<accession>A0A9Q9SHA9</accession>
<dbReference type="EMBL" id="CABVPX010000007">
    <property type="protein sequence ID" value="VWB50475.1"/>
    <property type="molecule type" value="Genomic_DNA"/>
</dbReference>
<evidence type="ECO:0000313" key="2">
    <source>
        <dbReference type="EMBL" id="VWB50475.1"/>
    </source>
</evidence>
<proteinExistence type="predicted"/>
<feature type="region of interest" description="Disordered" evidence="1">
    <location>
        <begin position="328"/>
        <end position="348"/>
    </location>
</feature>
<dbReference type="AlphaFoldDB" id="A0A9Q9SHA9"/>
<feature type="compositionally biased region" description="Low complexity" evidence="1">
    <location>
        <begin position="129"/>
        <end position="147"/>
    </location>
</feature>
<feature type="compositionally biased region" description="Basic and acidic residues" evidence="1">
    <location>
        <begin position="20"/>
        <end position="33"/>
    </location>
</feature>
<gene>
    <name evidence="2" type="ORF">BAR24066_02296</name>
</gene>
<feature type="region of interest" description="Disordered" evidence="1">
    <location>
        <begin position="1"/>
        <end position="34"/>
    </location>
</feature>
<evidence type="ECO:0000256" key="1">
    <source>
        <dbReference type="SAM" id="MobiDB-lite"/>
    </source>
</evidence>
<organism evidence="2 3">
    <name type="scientific">Burkholderia arboris</name>
    <dbReference type="NCBI Taxonomy" id="488730"/>
    <lineage>
        <taxon>Bacteria</taxon>
        <taxon>Pseudomonadati</taxon>
        <taxon>Pseudomonadota</taxon>
        <taxon>Betaproteobacteria</taxon>
        <taxon>Burkholderiales</taxon>
        <taxon>Burkholderiaceae</taxon>
        <taxon>Burkholderia</taxon>
        <taxon>Burkholderia cepacia complex</taxon>
    </lineage>
</organism>
<feature type="compositionally biased region" description="Basic residues" evidence="1">
    <location>
        <begin position="69"/>
        <end position="83"/>
    </location>
</feature>
<protein>
    <submittedName>
        <fullName evidence="2">Uncharacterized protein</fullName>
    </submittedName>
</protein>
<dbReference type="Proteomes" id="UP000494172">
    <property type="component" value="Unassembled WGS sequence"/>
</dbReference>
<sequence>MSRISHNPYAAAQDGLAQTERTRAEHGRDDARASHQAALFRGRTLFAHARNVSARLLANKQLAARMRARLAQARRKNAGKRARFAMPRKAIAQPAQQRGPHGTTRRGTSSPLSGLRVGRDGGRGGQRGGEQQSSQQDGNQQQQGRQQQQREREPGTRRAPGALRVARRGAAAALLDDATVPDWLAGALGHDAGGAREQAVADACCDALLAMRDELAAAPGTPLDARMYRVAREVTLSRTWLGPSSATGFDAVRARLVERSRLRSAATGAGESHPADRAAPAVEPAARIRHFNLLLGLQLLALERPAIGSRAARADSILASLEAGAHASNLDARDLPGDDTPSDPPSTR</sequence>